<keyword evidence="2" id="KW-1185">Reference proteome</keyword>
<proteinExistence type="predicted"/>
<evidence type="ECO:0000313" key="1">
    <source>
        <dbReference type="EMBL" id="WCO02422.1"/>
    </source>
</evidence>
<dbReference type="EMBL" id="CP116221">
    <property type="protein sequence ID" value="WCO02422.1"/>
    <property type="molecule type" value="Genomic_DNA"/>
</dbReference>
<protein>
    <submittedName>
        <fullName evidence="1">Uncharacterized protein</fullName>
    </submittedName>
</protein>
<organism evidence="1 2">
    <name type="scientific">Psychroserpens ponticola</name>
    <dbReference type="NCBI Taxonomy" id="2932268"/>
    <lineage>
        <taxon>Bacteria</taxon>
        <taxon>Pseudomonadati</taxon>
        <taxon>Bacteroidota</taxon>
        <taxon>Flavobacteriia</taxon>
        <taxon>Flavobacteriales</taxon>
        <taxon>Flavobacteriaceae</taxon>
        <taxon>Psychroserpens</taxon>
    </lineage>
</organism>
<dbReference type="Proteomes" id="UP001202717">
    <property type="component" value="Chromosome"/>
</dbReference>
<gene>
    <name evidence="1" type="ORF">MUN68_002760</name>
</gene>
<sequence length="214" mass="24049">MNKRWYISALVIILALLGGIASQEQNIAPNQEIILQFASEAVSSDEARNAIATVKQQLQTVGIHDVQVTKYKGGQLKITYFSKADIASIKKILSKEKSLELNDTRNDENHIPFEIPYKDSPIAYDLNVYEIQNGYDTAFHLSGKLGLEHKGDNDRFSNTNPYADSKAVEYSCFEQQVKVAYKFHKYSGITIDYKSNKIPEVRAGPNSQGIIHFS</sequence>
<reference evidence="1 2" key="1">
    <citation type="submission" date="2023-01" db="EMBL/GenBank/DDBJ databases">
        <title>Psychroserpens ponticola sp. nov., isolated from seawater.</title>
        <authorList>
            <person name="Kristyanto S."/>
            <person name="Jung J."/>
            <person name="Kim J.M."/>
            <person name="Jeon C.O."/>
        </authorList>
    </citation>
    <scope>NUCLEOTIDE SEQUENCE [LARGE SCALE GENOMIC DNA]</scope>
    <source>
        <strain evidence="1 2">MSW6</strain>
    </source>
</reference>
<name>A0ABY7RZD3_9FLAO</name>
<dbReference type="RefSeq" id="WP_249994815.1">
    <property type="nucleotide sequence ID" value="NZ_CP116221.1"/>
</dbReference>
<evidence type="ECO:0000313" key="2">
    <source>
        <dbReference type="Proteomes" id="UP001202717"/>
    </source>
</evidence>
<accession>A0ABY7RZD3</accession>